<keyword evidence="1" id="KW-0472">Membrane</keyword>
<keyword evidence="4" id="KW-1185">Reference proteome</keyword>
<dbReference type="PROSITE" id="PS50125">
    <property type="entry name" value="GUANYLATE_CYCLASE_2"/>
    <property type="match status" value="1"/>
</dbReference>
<dbReference type="RefSeq" id="WP_377029257.1">
    <property type="nucleotide sequence ID" value="NZ_JBHOMY010000016.1"/>
</dbReference>
<keyword evidence="1" id="KW-1133">Transmembrane helix</keyword>
<keyword evidence="1" id="KW-0812">Transmembrane</keyword>
<evidence type="ECO:0000256" key="1">
    <source>
        <dbReference type="SAM" id="Phobius"/>
    </source>
</evidence>
<feature type="transmembrane region" description="Helical" evidence="1">
    <location>
        <begin position="57"/>
        <end position="75"/>
    </location>
</feature>
<evidence type="ECO:0000259" key="2">
    <source>
        <dbReference type="PROSITE" id="PS50125"/>
    </source>
</evidence>
<dbReference type="SUPFAM" id="SSF55073">
    <property type="entry name" value="Nucleotide cyclase"/>
    <property type="match status" value="1"/>
</dbReference>
<evidence type="ECO:0000313" key="3">
    <source>
        <dbReference type="EMBL" id="MFC1456544.1"/>
    </source>
</evidence>
<dbReference type="PANTHER" id="PTHR43081:SF1">
    <property type="entry name" value="ADENYLATE CYCLASE, TERMINAL-DIFFERENTIATION SPECIFIC"/>
    <property type="match status" value="1"/>
</dbReference>
<dbReference type="Proteomes" id="UP001593940">
    <property type="component" value="Unassembled WGS sequence"/>
</dbReference>
<feature type="transmembrane region" description="Helical" evidence="1">
    <location>
        <begin position="32"/>
        <end position="51"/>
    </location>
</feature>
<dbReference type="InterPro" id="IPR050697">
    <property type="entry name" value="Adenylyl/Guanylyl_Cyclase_3/4"/>
</dbReference>
<reference evidence="3 4" key="1">
    <citation type="submission" date="2024-09" db="EMBL/GenBank/DDBJ databases">
        <title>Nodulacao em especies de Leguminosae Basais da Amazonia e Caracterizacao dos Rizobios e Bacterias Associadas aos Nodulos.</title>
        <authorList>
            <person name="Jambeiro I.C.A."/>
            <person name="Lopes I.S."/>
            <person name="Aguiar E.R.G.R."/>
            <person name="Santos A.F.J."/>
            <person name="Dos Santos J.M.F."/>
            <person name="Gross E."/>
        </authorList>
    </citation>
    <scope>NUCLEOTIDE SEQUENCE [LARGE SCALE GENOMIC DNA]</scope>
    <source>
        <strain evidence="3 4">BRUESC1165</strain>
    </source>
</reference>
<dbReference type="Gene3D" id="3.30.70.1230">
    <property type="entry name" value="Nucleotide cyclase"/>
    <property type="match status" value="1"/>
</dbReference>
<feature type="transmembrane region" description="Helical" evidence="1">
    <location>
        <begin position="114"/>
        <end position="133"/>
    </location>
</feature>
<sequence>MPATGVDKAVRQRGSANELPQHLENDFDRQALVPRLLVLAMLAAATLLEYGHGHWEGHWIVLVIYGLTTVVLALSSRFAAGQSWLPWVATVTDAGLVVYVTADHLPRDTHDLALATDAVSLFPAFLLLIQTGLRLRRDLVAAYAGIVAVGWLAALSTFADSGTFAAAGPSPLATRQVLGLLLFVATAGFVFYAVHRMRLAWATILRVQWDRMLLSHFLPEGIAAEVVNGEAEIAERHVCLLAVDIRGFSALVRERPRREVIGTLMEFRRLVHDSVSHHGGIVDKYLGDGVLAVFLHDTPEQQAESALAAALDILRQIEGWKEHVHAPSGVRAIAALHRGLVFAGVFDDDRRAEFTVLGPAMNALSRMERRAKEARVDLLVSKGFLRLLQPSTRAGLEAHPIRRRPGDEELPDVLSVHPVGAAAVSQPYLAAVHASRISEDTPMCRDGGQ</sequence>
<proteinExistence type="predicted"/>
<gene>
    <name evidence="3" type="ORF">ACETIH_07395</name>
</gene>
<name>A0ABV6Y5J7_9HYPH</name>
<organism evidence="3 4">
    <name type="scientific">Microvirga arabica</name>
    <dbReference type="NCBI Taxonomy" id="1128671"/>
    <lineage>
        <taxon>Bacteria</taxon>
        <taxon>Pseudomonadati</taxon>
        <taxon>Pseudomonadota</taxon>
        <taxon>Alphaproteobacteria</taxon>
        <taxon>Hyphomicrobiales</taxon>
        <taxon>Methylobacteriaceae</taxon>
        <taxon>Microvirga</taxon>
    </lineage>
</organism>
<accession>A0ABV6Y5J7</accession>
<dbReference type="CDD" id="cd07302">
    <property type="entry name" value="CHD"/>
    <property type="match status" value="1"/>
</dbReference>
<feature type="transmembrane region" description="Helical" evidence="1">
    <location>
        <begin position="84"/>
        <end position="102"/>
    </location>
</feature>
<dbReference type="SMART" id="SM00044">
    <property type="entry name" value="CYCc"/>
    <property type="match status" value="1"/>
</dbReference>
<evidence type="ECO:0000313" key="4">
    <source>
        <dbReference type="Proteomes" id="UP001593940"/>
    </source>
</evidence>
<feature type="transmembrane region" description="Helical" evidence="1">
    <location>
        <begin position="140"/>
        <end position="157"/>
    </location>
</feature>
<dbReference type="InterPro" id="IPR029787">
    <property type="entry name" value="Nucleotide_cyclase"/>
</dbReference>
<dbReference type="EMBL" id="JBHOMY010000016">
    <property type="protein sequence ID" value="MFC1456544.1"/>
    <property type="molecule type" value="Genomic_DNA"/>
</dbReference>
<comment type="caution">
    <text evidence="3">The sequence shown here is derived from an EMBL/GenBank/DDBJ whole genome shotgun (WGS) entry which is preliminary data.</text>
</comment>
<feature type="transmembrane region" description="Helical" evidence="1">
    <location>
        <begin position="177"/>
        <end position="194"/>
    </location>
</feature>
<protein>
    <submittedName>
        <fullName evidence="3">Adenylate/guanylate cyclase domain-containing protein</fullName>
    </submittedName>
</protein>
<feature type="domain" description="Guanylate cyclase" evidence="2">
    <location>
        <begin position="239"/>
        <end position="368"/>
    </location>
</feature>
<dbReference type="Pfam" id="PF00211">
    <property type="entry name" value="Guanylate_cyc"/>
    <property type="match status" value="1"/>
</dbReference>
<dbReference type="PANTHER" id="PTHR43081">
    <property type="entry name" value="ADENYLATE CYCLASE, TERMINAL-DIFFERENTIATION SPECIFIC-RELATED"/>
    <property type="match status" value="1"/>
</dbReference>
<dbReference type="InterPro" id="IPR001054">
    <property type="entry name" value="A/G_cyclase"/>
</dbReference>